<dbReference type="GO" id="GO:0030288">
    <property type="term" value="C:outer membrane-bounded periplasmic space"/>
    <property type="evidence" value="ECO:0007669"/>
    <property type="project" value="TreeGrafter"/>
</dbReference>
<dbReference type="AlphaFoldDB" id="A0A6J6B473"/>
<dbReference type="PANTHER" id="PTHR30036">
    <property type="entry name" value="D-XYLOSE-BINDING PERIPLASMIC PROTEIN"/>
    <property type="match status" value="1"/>
</dbReference>
<dbReference type="InterPro" id="IPR050555">
    <property type="entry name" value="Bact_Solute-Bind_Prot2"/>
</dbReference>
<dbReference type="PROSITE" id="PS51257">
    <property type="entry name" value="PROKAR_LIPOPROTEIN"/>
    <property type="match status" value="1"/>
</dbReference>
<evidence type="ECO:0000259" key="2">
    <source>
        <dbReference type="Pfam" id="PF13407"/>
    </source>
</evidence>
<dbReference type="Gene3D" id="3.40.50.2300">
    <property type="match status" value="2"/>
</dbReference>
<accession>A0A6J6B473</accession>
<dbReference type="Pfam" id="PF13407">
    <property type="entry name" value="Peripla_BP_4"/>
    <property type="match status" value="1"/>
</dbReference>
<feature type="domain" description="Periplasmic binding protein" evidence="2">
    <location>
        <begin position="57"/>
        <end position="250"/>
    </location>
</feature>
<dbReference type="InterPro" id="IPR025997">
    <property type="entry name" value="SBP_2_dom"/>
</dbReference>
<dbReference type="GO" id="GO:0030246">
    <property type="term" value="F:carbohydrate binding"/>
    <property type="evidence" value="ECO:0007669"/>
    <property type="project" value="TreeGrafter"/>
</dbReference>
<evidence type="ECO:0000313" key="4">
    <source>
        <dbReference type="EMBL" id="CAB4599092.1"/>
    </source>
</evidence>
<reference evidence="3" key="1">
    <citation type="submission" date="2020-05" db="EMBL/GenBank/DDBJ databases">
        <authorList>
            <person name="Chiriac C."/>
            <person name="Salcher M."/>
            <person name="Ghai R."/>
            <person name="Kavagutti S V."/>
        </authorList>
    </citation>
    <scope>NUCLEOTIDE SEQUENCE</scope>
</reference>
<dbReference type="InterPro" id="IPR028082">
    <property type="entry name" value="Peripla_BP_I"/>
</dbReference>
<proteinExistence type="predicted"/>
<dbReference type="EMBL" id="CAEZUR010000001">
    <property type="protein sequence ID" value="CAB4599092.1"/>
    <property type="molecule type" value="Genomic_DNA"/>
</dbReference>
<gene>
    <name evidence="3" type="ORF">UFOPK1433_00096</name>
    <name evidence="4" type="ORF">UFOPK1843_00009</name>
</gene>
<sequence>MIRRRKVAAALSAAAISALLLTGCATAADTNTDTTGDRPDWCGPTKITMGLTDGFGGNNWRLVTTASARDEIAKCSSVTELLYADGQGDTTKAISDINAMVAKGVKALVVFPDAGQAILPALRDAYNAGVVTVPYRVDPAGIDGTDFDIWIGGDFVTDGKNWGEWTKKNFPDGANILFLSGPAGNSQGVDERKGFESVLGDGTGAYKYIGEQPFEVTNWDAALTQKVLTAAIAKYKKIDVIMSDFGPVMVSSLGEFTKSGRSIPALATSDGNILGCFFEDNKAANKDFKLMTVATGNDHVRLAVQHAVARATGGVVPTATSFAGPVFEDSESSDMPVQCNRDIDPWTFLSAQLKGEDQQALLKK</sequence>
<name>A0A6J6B473_9ZZZZ</name>
<evidence type="ECO:0000256" key="1">
    <source>
        <dbReference type="ARBA" id="ARBA00004196"/>
    </source>
</evidence>
<protein>
    <submittedName>
        <fullName evidence="3">Unannotated protein</fullName>
    </submittedName>
</protein>
<comment type="subcellular location">
    <subcellularLocation>
        <location evidence="1">Cell envelope</location>
    </subcellularLocation>
</comment>
<dbReference type="SUPFAM" id="SSF53822">
    <property type="entry name" value="Periplasmic binding protein-like I"/>
    <property type="match status" value="1"/>
</dbReference>
<organism evidence="3">
    <name type="scientific">freshwater metagenome</name>
    <dbReference type="NCBI Taxonomy" id="449393"/>
    <lineage>
        <taxon>unclassified sequences</taxon>
        <taxon>metagenomes</taxon>
        <taxon>ecological metagenomes</taxon>
    </lineage>
</organism>
<evidence type="ECO:0000313" key="3">
    <source>
        <dbReference type="EMBL" id="CAB4533882.1"/>
    </source>
</evidence>
<dbReference type="EMBL" id="CAEZSN010000005">
    <property type="protein sequence ID" value="CAB4533882.1"/>
    <property type="molecule type" value="Genomic_DNA"/>
</dbReference>